<proteinExistence type="predicted"/>
<evidence type="ECO:0000313" key="2">
    <source>
        <dbReference type="EMBL" id="ARE86626.1"/>
    </source>
</evidence>
<dbReference type="EMBL" id="CP020559">
    <property type="protein sequence ID" value="ARE86626.1"/>
    <property type="molecule type" value="Genomic_DNA"/>
</dbReference>
<name>A0AAC9WFD9_9CLOT</name>
<dbReference type="RefSeq" id="WP_070967446.1">
    <property type="nucleotide sequence ID" value="NZ_CP017603.1"/>
</dbReference>
<dbReference type="Proteomes" id="UP000192478">
    <property type="component" value="Chromosome"/>
</dbReference>
<organism evidence="2 4">
    <name type="scientific">Clostridium formicaceticum</name>
    <dbReference type="NCBI Taxonomy" id="1497"/>
    <lineage>
        <taxon>Bacteria</taxon>
        <taxon>Bacillati</taxon>
        <taxon>Bacillota</taxon>
        <taxon>Clostridia</taxon>
        <taxon>Eubacteriales</taxon>
        <taxon>Clostridiaceae</taxon>
        <taxon>Clostridium</taxon>
    </lineage>
</organism>
<accession>A0AAC9WFD9</accession>
<sequence length="331" mass="38561">MLFLRMGPRLLFVRTDAIEAVKNFLLEDLMGKETEFLLGMEEATEDSCLIFLTDIYSTKTAVTDAKTTVLVNEPASICLATMINSHIAHLVEKVDMGPSSIVMRTAGDKQRAIEGILRQYGGKALPLEEAVDEGEMGDTILFLTHKQISRRLLRADMFETPLLLPHPASQIFKKLRCEGILFITQSLQDKKWYELRINIYDAQGKYQEHYNRLNYILTQLEIGMVLEEGWTRDHALMLFSVLAYQIRLFTLYKPEEMKRILLGLEYDARGNRWVDLDLYYRNKKISWVDIDKKKGKRNKIQECLVRRENILEKLSEQEKNHLFYLESKVLE</sequence>
<dbReference type="AlphaFoldDB" id="A0AAC9WFD9"/>
<dbReference type="EMBL" id="CP017603">
    <property type="protein sequence ID" value="AOY76246.1"/>
    <property type="molecule type" value="Genomic_DNA"/>
</dbReference>
<reference evidence="2 4" key="2">
    <citation type="submission" date="2017-03" db="EMBL/GenBank/DDBJ databases">
        <title>Complete sequence of Clostridium formicaceticum DSM 92.</title>
        <authorList>
            <person name="Poehlein A."/>
            <person name="Karl M."/>
            <person name="Bengelsdorf F.R."/>
            <person name="Duerre P."/>
            <person name="Daniel R."/>
        </authorList>
    </citation>
    <scope>NUCLEOTIDE SEQUENCE [LARGE SCALE GENOMIC DNA]</scope>
    <source>
        <strain evidence="2 4">DSM 92</strain>
    </source>
</reference>
<keyword evidence="3" id="KW-1185">Reference proteome</keyword>
<evidence type="ECO:0000313" key="4">
    <source>
        <dbReference type="Proteomes" id="UP000192478"/>
    </source>
</evidence>
<dbReference type="Proteomes" id="UP000177894">
    <property type="component" value="Chromosome"/>
</dbReference>
<dbReference type="KEGG" id="cfm:BJL90_10235"/>
<reference evidence="1 3" key="1">
    <citation type="submission" date="2016-10" db="EMBL/GenBank/DDBJ databases">
        <title>Complete Genome Sequence of Acetogen Clostridium formicoaceticum ATCC 27076.</title>
        <authorList>
            <person name="Bao T."/>
            <person name="Cheng C."/>
            <person name="Zhao J."/>
            <person name="Yang S.-T."/>
            <person name="Wang J."/>
            <person name="Wang M."/>
        </authorList>
    </citation>
    <scope>NUCLEOTIDE SEQUENCE [LARGE SCALE GENOMIC DNA]</scope>
    <source>
        <strain evidence="1 3">ATCC 27076</strain>
    </source>
</reference>
<evidence type="ECO:0000313" key="3">
    <source>
        <dbReference type="Proteomes" id="UP000177894"/>
    </source>
</evidence>
<protein>
    <submittedName>
        <fullName evidence="2">Uncharacterized protein</fullName>
    </submittedName>
</protein>
<evidence type="ECO:0000313" key="1">
    <source>
        <dbReference type="EMBL" id="AOY76246.1"/>
    </source>
</evidence>
<gene>
    <name evidence="1" type="ORF">BJL90_10235</name>
    <name evidence="2" type="ORF">CLFO_09520</name>
</gene>